<feature type="region of interest" description="Disordered" evidence="1">
    <location>
        <begin position="1"/>
        <end position="40"/>
    </location>
</feature>
<reference evidence="2 3" key="1">
    <citation type="submission" date="2020-05" db="EMBL/GenBank/DDBJ databases">
        <authorList>
            <person name="Campoy J."/>
            <person name="Schneeberger K."/>
            <person name="Spophaly S."/>
        </authorList>
    </citation>
    <scope>NUCLEOTIDE SEQUENCE [LARGE SCALE GENOMIC DNA]</scope>
    <source>
        <strain evidence="2">PruArmRojPasFocal</strain>
    </source>
</reference>
<proteinExistence type="predicted"/>
<organism evidence="2 3">
    <name type="scientific">Prunus armeniaca</name>
    <name type="common">Apricot</name>
    <name type="synonym">Armeniaca vulgaris</name>
    <dbReference type="NCBI Taxonomy" id="36596"/>
    <lineage>
        <taxon>Eukaryota</taxon>
        <taxon>Viridiplantae</taxon>
        <taxon>Streptophyta</taxon>
        <taxon>Embryophyta</taxon>
        <taxon>Tracheophyta</taxon>
        <taxon>Spermatophyta</taxon>
        <taxon>Magnoliopsida</taxon>
        <taxon>eudicotyledons</taxon>
        <taxon>Gunneridae</taxon>
        <taxon>Pentapetalae</taxon>
        <taxon>rosids</taxon>
        <taxon>fabids</taxon>
        <taxon>Rosales</taxon>
        <taxon>Rosaceae</taxon>
        <taxon>Amygdaloideae</taxon>
        <taxon>Amygdaleae</taxon>
        <taxon>Prunus</taxon>
    </lineage>
</organism>
<evidence type="ECO:0000256" key="1">
    <source>
        <dbReference type="SAM" id="MobiDB-lite"/>
    </source>
</evidence>
<feature type="compositionally biased region" description="Polar residues" evidence="1">
    <location>
        <begin position="19"/>
        <end position="39"/>
    </location>
</feature>
<dbReference type="Proteomes" id="UP000507222">
    <property type="component" value="Unassembled WGS sequence"/>
</dbReference>
<dbReference type="PANTHER" id="PTHR31871:SF9">
    <property type="entry name" value="HELICASE WITH ZINC FINGER PROTEIN"/>
    <property type="match status" value="1"/>
</dbReference>
<dbReference type="PANTHER" id="PTHR31871">
    <property type="entry name" value="OS02G0137100 PROTEIN"/>
    <property type="match status" value="1"/>
</dbReference>
<sequence>MGKREGIDPQKSTEKQFSKKISNDPQSDQQNSITEVPSNKSRKITRGDIEVVQNLIERCLQLYMNRNEVINTLLDRARIEPGFTSLVLQKLEEENAEFFKAYYIRLKLKNQIVLYNRLLEQQYHLMKDQVPPEVPLPPMQNGMHYMPVHSSSMGYPIMQQPPIPSNRHRQISNMGTTSSCHVVNGIPAQGHFHHMPLNCGNESLADAPSIIPASGIKTEMLSSPVSVASNGQFPFTPSEISGLGVDTSALDSAFTSHLANLERLGIGPDGGTRWPKETLRSSGQSTWNFGLFDSTAEWPNLQDLGALGNYSGSPFLPPESDVLDSPEQNDMVEEFFADAGSGQGSQSE</sequence>
<dbReference type="AlphaFoldDB" id="A0A6J5UBD5"/>
<feature type="compositionally biased region" description="Basic and acidic residues" evidence="1">
    <location>
        <begin position="1"/>
        <end position="17"/>
    </location>
</feature>
<name>A0A6J5UBD5_PRUAR</name>
<dbReference type="InterPro" id="IPR006476">
    <property type="entry name" value="CHP01589_pln"/>
</dbReference>
<dbReference type="EMBL" id="CAEKDK010000002">
    <property type="protein sequence ID" value="CAB4271568.1"/>
    <property type="molecule type" value="Genomic_DNA"/>
</dbReference>
<gene>
    <name evidence="2" type="ORF">CURHAP_LOCUS17964</name>
</gene>
<evidence type="ECO:0000313" key="2">
    <source>
        <dbReference type="EMBL" id="CAB4271568.1"/>
    </source>
</evidence>
<dbReference type="Pfam" id="PF09713">
    <property type="entry name" value="A_thal_3526"/>
    <property type="match status" value="1"/>
</dbReference>
<dbReference type="NCBIfam" id="TIGR01589">
    <property type="entry name" value="A_thal_3526"/>
    <property type="match status" value="1"/>
</dbReference>
<accession>A0A6J5UBD5</accession>
<protein>
    <submittedName>
        <fullName evidence="2">Uncharacterized protein</fullName>
    </submittedName>
</protein>
<evidence type="ECO:0000313" key="3">
    <source>
        <dbReference type="Proteomes" id="UP000507222"/>
    </source>
</evidence>